<feature type="region of interest" description="Disordered" evidence="1">
    <location>
        <begin position="379"/>
        <end position="504"/>
    </location>
</feature>
<proteinExistence type="predicted"/>
<keyword evidence="3" id="KW-1185">Reference proteome</keyword>
<evidence type="ECO:0000313" key="3">
    <source>
        <dbReference type="Proteomes" id="UP001178507"/>
    </source>
</evidence>
<dbReference type="Proteomes" id="UP001178507">
    <property type="component" value="Unassembled WGS sequence"/>
</dbReference>
<feature type="compositionally biased region" description="Low complexity" evidence="1">
    <location>
        <begin position="52"/>
        <end position="66"/>
    </location>
</feature>
<sequence length="541" mass="58863">MAGQRPPGHEGSNPETRGCRSAGETIKKKAVMDPLADVEEDPEPSHEPAVRPTSATSVASVPASDASESKTKKGGKKKKDDSESPGAAGAAAGKEADTGSKAGSLEDPADPESDAGKTAKPKKKGGKKKGVATDEMGQTAESFASVASATTTSIASAATDEEDSPKAKRKPKAKSERKKEPRAGTLEVPQGGDTGSRKASDVSSADAEEEVVVPGKERNPPTTTSPSRSPKKDRSRSPKPEAEKNEFGKDVENLDGLGAFATQFCWAGMYGGMSGTGLRPRWKDNPRLPALVGKQSTDDLHTPCYVRHAYRYGTVNVGPPYKWREALDEGSPAWTAARVQDACIEKQDWVRSYSRILRDRAPKLGPSANIRELHRSISLPKVAGKPRPRPVLRPASADVERNRSTSPKPEETSLHVAEPVDSSTIKNPAEKKGKSNEENKKKDKQNKKDKKEKKKDKGEEAEEGKKRKKKDKKKTEKQKSGELEDEEEVPAETEEAVAEDEEKPFEMLPSVGTWLMSSFFEDVRPYTAEMQRRVWRSRTTR</sequence>
<dbReference type="AlphaFoldDB" id="A0AA36J5Y7"/>
<gene>
    <name evidence="2" type="ORF">EVOR1521_LOCUS23610</name>
</gene>
<feature type="compositionally biased region" description="Basic and acidic residues" evidence="1">
    <location>
        <begin position="428"/>
        <end position="441"/>
    </location>
</feature>
<protein>
    <submittedName>
        <fullName evidence="2">Uncharacterized protein</fullName>
    </submittedName>
</protein>
<evidence type="ECO:0000256" key="1">
    <source>
        <dbReference type="SAM" id="MobiDB-lite"/>
    </source>
</evidence>
<organism evidence="2 3">
    <name type="scientific">Effrenium voratum</name>
    <dbReference type="NCBI Taxonomy" id="2562239"/>
    <lineage>
        <taxon>Eukaryota</taxon>
        <taxon>Sar</taxon>
        <taxon>Alveolata</taxon>
        <taxon>Dinophyceae</taxon>
        <taxon>Suessiales</taxon>
        <taxon>Symbiodiniaceae</taxon>
        <taxon>Effrenium</taxon>
    </lineage>
</organism>
<feature type="compositionally biased region" description="Basic and acidic residues" evidence="1">
    <location>
        <begin position="398"/>
        <end position="413"/>
    </location>
</feature>
<feature type="compositionally biased region" description="Low complexity" evidence="1">
    <location>
        <begin position="139"/>
        <end position="158"/>
    </location>
</feature>
<feature type="compositionally biased region" description="Basic residues" evidence="1">
    <location>
        <begin position="119"/>
        <end position="130"/>
    </location>
</feature>
<feature type="compositionally biased region" description="Acidic residues" evidence="1">
    <location>
        <begin position="483"/>
        <end position="503"/>
    </location>
</feature>
<feature type="compositionally biased region" description="Basic and acidic residues" evidence="1">
    <location>
        <begin position="473"/>
        <end position="482"/>
    </location>
</feature>
<feature type="compositionally biased region" description="Low complexity" evidence="1">
    <location>
        <begin position="84"/>
        <end position="93"/>
    </location>
</feature>
<feature type="compositionally biased region" description="Basic and acidic residues" evidence="1">
    <location>
        <begin position="230"/>
        <end position="250"/>
    </location>
</feature>
<feature type="compositionally biased region" description="Basic and acidic residues" evidence="1">
    <location>
        <begin position="173"/>
        <end position="182"/>
    </location>
</feature>
<evidence type="ECO:0000313" key="2">
    <source>
        <dbReference type="EMBL" id="CAJ1400225.1"/>
    </source>
</evidence>
<comment type="caution">
    <text evidence="2">The sequence shown here is derived from an EMBL/GenBank/DDBJ whole genome shotgun (WGS) entry which is preliminary data.</text>
</comment>
<feature type="region of interest" description="Disordered" evidence="1">
    <location>
        <begin position="1"/>
        <end position="250"/>
    </location>
</feature>
<accession>A0AA36J5Y7</accession>
<reference evidence="2" key="1">
    <citation type="submission" date="2023-08" db="EMBL/GenBank/DDBJ databases">
        <authorList>
            <person name="Chen Y."/>
            <person name="Shah S."/>
            <person name="Dougan E. K."/>
            <person name="Thang M."/>
            <person name="Chan C."/>
        </authorList>
    </citation>
    <scope>NUCLEOTIDE SEQUENCE</scope>
</reference>
<feature type="compositionally biased region" description="Basic residues" evidence="1">
    <location>
        <begin position="442"/>
        <end position="454"/>
    </location>
</feature>
<dbReference type="EMBL" id="CAUJNA010003363">
    <property type="protein sequence ID" value="CAJ1400225.1"/>
    <property type="molecule type" value="Genomic_DNA"/>
</dbReference>
<name>A0AA36J5Y7_9DINO</name>